<accession>A0A0G0YTY1</accession>
<evidence type="ECO:0000313" key="4">
    <source>
        <dbReference type="Proteomes" id="UP000034516"/>
    </source>
</evidence>
<sequence>MPEKTLKILYLITRSEIGGAQRYILDLASFCRDQGHIVVVASGGDENGELIKRLVKLNIQTYCLRHLTRELNFYSDISVFFDLIKLINKIKPDIVHLNSSKAGSIGALAAKFCGVRKIIYTIHGLVLNEPLPFFHKIFYWFAEWFSAKLKNKLISVSEFDKQSLLKNKITTTDKIAVIHNGLDPARIFFLDKSTALAKLFGREQNEKEFIIGTIANLYPAKGLIYLIEAAKSVLKIYPRTKFAVIGDGPLKSSLADTIIEYGLADKFILAGSLPEANRYLKAFDLFVLPSLKEGLAYALLEASAAGLPIIATAVGGNPEVVKNNFNGLLVPPADFGALAQTIINLMGDPGKAAFLAGNGSSVLKDFSLDQMCEKTLATYL</sequence>
<dbReference type="InterPro" id="IPR028098">
    <property type="entry name" value="Glyco_trans_4-like_N"/>
</dbReference>
<dbReference type="Proteomes" id="UP000034516">
    <property type="component" value="Unassembled WGS sequence"/>
</dbReference>
<evidence type="ECO:0000259" key="2">
    <source>
        <dbReference type="Pfam" id="PF13439"/>
    </source>
</evidence>
<evidence type="ECO:0000313" key="3">
    <source>
        <dbReference type="EMBL" id="KKS40082.1"/>
    </source>
</evidence>
<dbReference type="SUPFAM" id="SSF53756">
    <property type="entry name" value="UDP-Glycosyltransferase/glycogen phosphorylase"/>
    <property type="match status" value="1"/>
</dbReference>
<dbReference type="PANTHER" id="PTHR12526:SF630">
    <property type="entry name" value="GLYCOSYLTRANSFERASE"/>
    <property type="match status" value="1"/>
</dbReference>
<reference evidence="3 4" key="1">
    <citation type="journal article" date="2015" name="Nature">
        <title>rRNA introns, odd ribosomes, and small enigmatic genomes across a large radiation of phyla.</title>
        <authorList>
            <person name="Brown C.T."/>
            <person name="Hug L.A."/>
            <person name="Thomas B.C."/>
            <person name="Sharon I."/>
            <person name="Castelle C.J."/>
            <person name="Singh A."/>
            <person name="Wilkins M.J."/>
            <person name="Williams K.H."/>
            <person name="Banfield J.F."/>
        </authorList>
    </citation>
    <scope>NUCLEOTIDE SEQUENCE [LARGE SCALE GENOMIC DNA]</scope>
</reference>
<dbReference type="PANTHER" id="PTHR12526">
    <property type="entry name" value="GLYCOSYLTRANSFERASE"/>
    <property type="match status" value="1"/>
</dbReference>
<keyword evidence="3" id="KW-0808">Transferase</keyword>
<protein>
    <submittedName>
        <fullName evidence="3">Glycosyl transferase group 1</fullName>
    </submittedName>
</protein>
<dbReference type="AlphaFoldDB" id="A0A0G0YTY1"/>
<dbReference type="InterPro" id="IPR001296">
    <property type="entry name" value="Glyco_trans_1"/>
</dbReference>
<name>A0A0G0YTY1_9BACT</name>
<dbReference type="GO" id="GO:0016757">
    <property type="term" value="F:glycosyltransferase activity"/>
    <property type="evidence" value="ECO:0007669"/>
    <property type="project" value="InterPro"/>
</dbReference>
<evidence type="ECO:0000259" key="1">
    <source>
        <dbReference type="Pfam" id="PF00534"/>
    </source>
</evidence>
<dbReference type="Pfam" id="PF13439">
    <property type="entry name" value="Glyco_transf_4"/>
    <property type="match status" value="1"/>
</dbReference>
<organism evidence="3 4">
    <name type="scientific">Candidatus Kuenenbacteria bacterium GW2011_GWA2_42_15</name>
    <dbReference type="NCBI Taxonomy" id="1618677"/>
    <lineage>
        <taxon>Bacteria</taxon>
        <taxon>Candidatus Kueneniibacteriota</taxon>
    </lineage>
</organism>
<dbReference type="Pfam" id="PF00534">
    <property type="entry name" value="Glycos_transf_1"/>
    <property type="match status" value="1"/>
</dbReference>
<feature type="domain" description="Glycosyl transferase family 1" evidence="1">
    <location>
        <begin position="203"/>
        <end position="353"/>
    </location>
</feature>
<proteinExistence type="predicted"/>
<dbReference type="CDD" id="cd03808">
    <property type="entry name" value="GT4_CapM-like"/>
    <property type="match status" value="1"/>
</dbReference>
<dbReference type="EMBL" id="LCCW01000047">
    <property type="protein sequence ID" value="KKS40082.1"/>
    <property type="molecule type" value="Genomic_DNA"/>
</dbReference>
<gene>
    <name evidence="3" type="ORF">UV02_C0047G0001</name>
</gene>
<dbReference type="Gene3D" id="3.40.50.2000">
    <property type="entry name" value="Glycogen Phosphorylase B"/>
    <property type="match status" value="2"/>
</dbReference>
<comment type="caution">
    <text evidence="3">The sequence shown here is derived from an EMBL/GenBank/DDBJ whole genome shotgun (WGS) entry which is preliminary data.</text>
</comment>
<feature type="domain" description="Glycosyltransferase subfamily 4-like N-terminal" evidence="2">
    <location>
        <begin position="17"/>
        <end position="186"/>
    </location>
</feature>